<dbReference type="HOGENOM" id="CLU_3033744_0_0_1"/>
<name>A0A0C3DTB8_9AGAM</name>
<accession>A0A0C3DTB8</accession>
<evidence type="ECO:0000313" key="2">
    <source>
        <dbReference type="Proteomes" id="UP000053989"/>
    </source>
</evidence>
<dbReference type="AlphaFoldDB" id="A0A0C3DTB8"/>
<proteinExistence type="predicted"/>
<dbReference type="EMBL" id="KN822076">
    <property type="protein sequence ID" value="KIM59181.1"/>
    <property type="molecule type" value="Genomic_DNA"/>
</dbReference>
<dbReference type="Proteomes" id="UP000053989">
    <property type="component" value="Unassembled WGS sequence"/>
</dbReference>
<sequence length="55" mass="6034">MKDTIAPATMINETSPPLNWLRRSLFNVETVPMMALSVIVASAAKCWSQSGVKKI</sequence>
<reference evidence="2" key="2">
    <citation type="submission" date="2015-01" db="EMBL/GenBank/DDBJ databases">
        <title>Evolutionary Origins and Diversification of the Mycorrhizal Mutualists.</title>
        <authorList>
            <consortium name="DOE Joint Genome Institute"/>
            <consortium name="Mycorrhizal Genomics Consortium"/>
            <person name="Kohler A."/>
            <person name="Kuo A."/>
            <person name="Nagy L.G."/>
            <person name="Floudas D."/>
            <person name="Copeland A."/>
            <person name="Barry K.W."/>
            <person name="Cichocki N."/>
            <person name="Veneault-Fourrey C."/>
            <person name="LaButti K."/>
            <person name="Lindquist E.A."/>
            <person name="Lipzen A."/>
            <person name="Lundell T."/>
            <person name="Morin E."/>
            <person name="Murat C."/>
            <person name="Riley R."/>
            <person name="Ohm R."/>
            <person name="Sun H."/>
            <person name="Tunlid A."/>
            <person name="Henrissat B."/>
            <person name="Grigoriev I.V."/>
            <person name="Hibbett D.S."/>
            <person name="Martin F."/>
        </authorList>
    </citation>
    <scope>NUCLEOTIDE SEQUENCE [LARGE SCALE GENOMIC DNA]</scope>
    <source>
        <strain evidence="2">Foug A</strain>
    </source>
</reference>
<reference evidence="1 2" key="1">
    <citation type="submission" date="2014-04" db="EMBL/GenBank/DDBJ databases">
        <authorList>
            <consortium name="DOE Joint Genome Institute"/>
            <person name="Kuo A."/>
            <person name="Kohler A."/>
            <person name="Nagy L.G."/>
            <person name="Floudas D."/>
            <person name="Copeland A."/>
            <person name="Barry K.W."/>
            <person name="Cichocki N."/>
            <person name="Veneault-Fourrey C."/>
            <person name="LaButti K."/>
            <person name="Lindquist E.A."/>
            <person name="Lipzen A."/>
            <person name="Lundell T."/>
            <person name="Morin E."/>
            <person name="Murat C."/>
            <person name="Sun H."/>
            <person name="Tunlid A."/>
            <person name="Henrissat B."/>
            <person name="Grigoriev I.V."/>
            <person name="Hibbett D.S."/>
            <person name="Martin F."/>
            <person name="Nordberg H.P."/>
            <person name="Cantor M.N."/>
            <person name="Hua S.X."/>
        </authorList>
    </citation>
    <scope>NUCLEOTIDE SEQUENCE [LARGE SCALE GENOMIC DNA]</scope>
    <source>
        <strain evidence="1 2">Foug A</strain>
    </source>
</reference>
<gene>
    <name evidence="1" type="ORF">SCLCIDRAFT_1217970</name>
</gene>
<protein>
    <submittedName>
        <fullName evidence="1">Uncharacterized protein</fullName>
    </submittedName>
</protein>
<dbReference type="InParanoid" id="A0A0C3DTB8"/>
<evidence type="ECO:0000313" key="1">
    <source>
        <dbReference type="EMBL" id="KIM59181.1"/>
    </source>
</evidence>
<organism evidence="1 2">
    <name type="scientific">Scleroderma citrinum Foug A</name>
    <dbReference type="NCBI Taxonomy" id="1036808"/>
    <lineage>
        <taxon>Eukaryota</taxon>
        <taxon>Fungi</taxon>
        <taxon>Dikarya</taxon>
        <taxon>Basidiomycota</taxon>
        <taxon>Agaricomycotina</taxon>
        <taxon>Agaricomycetes</taxon>
        <taxon>Agaricomycetidae</taxon>
        <taxon>Boletales</taxon>
        <taxon>Sclerodermatineae</taxon>
        <taxon>Sclerodermataceae</taxon>
        <taxon>Scleroderma</taxon>
    </lineage>
</organism>
<keyword evidence="2" id="KW-1185">Reference proteome</keyword>